<protein>
    <recommendedName>
        <fullName evidence="3">Single-stranded DNA-binding protein</fullName>
    </recommendedName>
</protein>
<sequence length="186" mass="19805">MSDQITISGVIGTVPRLTFGKNGAPITTFRVASRQSHRDKATDAWIVDESCWYSVTTFRQLAANAGKSLNKGEHVVVTGRLVIRQWTNAEKSGTSVEIMAESVGHDLTWYTTTPVRSAAPSRAGAERSSTEQTGSGPTESEPVESFESADSCAAYEAGPGPTERSGDGFIPADADADQDAYARLDS</sequence>
<keyword evidence="6" id="KW-1185">Reference proteome</keyword>
<evidence type="ECO:0000256" key="1">
    <source>
        <dbReference type="ARBA" id="ARBA00023125"/>
    </source>
</evidence>
<comment type="caution">
    <text evidence="5">The sequence shown here is derived from an EMBL/GenBank/DDBJ whole genome shotgun (WGS) entry which is preliminary data.</text>
</comment>
<dbReference type="OrthoDB" id="4427276at2"/>
<feature type="region of interest" description="Disordered" evidence="4">
    <location>
        <begin position="114"/>
        <end position="186"/>
    </location>
</feature>
<dbReference type="PANTHER" id="PTHR10302:SF27">
    <property type="entry name" value="SINGLE-STRANDED DNA-BINDING PROTEIN"/>
    <property type="match status" value="1"/>
</dbReference>
<dbReference type="RefSeq" id="WP_134501624.1">
    <property type="nucleotide sequence ID" value="NZ_SOEY01000006.1"/>
</dbReference>
<evidence type="ECO:0000256" key="4">
    <source>
        <dbReference type="SAM" id="MobiDB-lite"/>
    </source>
</evidence>
<evidence type="ECO:0000256" key="2">
    <source>
        <dbReference type="PROSITE-ProRule" id="PRU00252"/>
    </source>
</evidence>
<evidence type="ECO:0000313" key="5">
    <source>
        <dbReference type="EMBL" id="TFB76466.1"/>
    </source>
</evidence>
<dbReference type="AlphaFoldDB" id="A0A4R8V2H2"/>
<dbReference type="GO" id="GO:0006260">
    <property type="term" value="P:DNA replication"/>
    <property type="evidence" value="ECO:0007669"/>
    <property type="project" value="InterPro"/>
</dbReference>
<gene>
    <name evidence="5" type="ORF">E3O06_03725</name>
</gene>
<dbReference type="CDD" id="cd04496">
    <property type="entry name" value="SSB_OBF"/>
    <property type="match status" value="1"/>
</dbReference>
<dbReference type="NCBIfam" id="TIGR00621">
    <property type="entry name" value="ssb"/>
    <property type="match status" value="1"/>
</dbReference>
<accession>A0A4R8V2H2</accession>
<dbReference type="PANTHER" id="PTHR10302">
    <property type="entry name" value="SINGLE-STRANDED DNA-BINDING PROTEIN"/>
    <property type="match status" value="1"/>
</dbReference>
<dbReference type="PROSITE" id="PS50935">
    <property type="entry name" value="SSB"/>
    <property type="match status" value="1"/>
</dbReference>
<dbReference type="Gene3D" id="2.40.50.140">
    <property type="entry name" value="Nucleic acid-binding proteins"/>
    <property type="match status" value="1"/>
</dbReference>
<dbReference type="InterPro" id="IPR012340">
    <property type="entry name" value="NA-bd_OB-fold"/>
</dbReference>
<reference evidence="5 6" key="1">
    <citation type="submission" date="2019-03" db="EMBL/GenBank/DDBJ databases">
        <title>Genomics of glacier-inhabiting Cryobacterium strains.</title>
        <authorList>
            <person name="Liu Q."/>
            <person name="Xin Y.-H."/>
        </authorList>
    </citation>
    <scope>NUCLEOTIDE SEQUENCE [LARGE SCALE GENOMIC DNA]</scope>
    <source>
        <strain evidence="5 6">HLT2-23</strain>
    </source>
</reference>
<name>A0A4R8V2H2_9MICO</name>
<proteinExistence type="predicted"/>
<dbReference type="GO" id="GO:0003697">
    <property type="term" value="F:single-stranded DNA binding"/>
    <property type="evidence" value="ECO:0007669"/>
    <property type="project" value="InterPro"/>
</dbReference>
<organism evidence="5 6">
    <name type="scientific">Cryobacterium glaciale</name>
    <dbReference type="NCBI Taxonomy" id="1259145"/>
    <lineage>
        <taxon>Bacteria</taxon>
        <taxon>Bacillati</taxon>
        <taxon>Actinomycetota</taxon>
        <taxon>Actinomycetes</taxon>
        <taxon>Micrococcales</taxon>
        <taxon>Microbacteriaceae</taxon>
        <taxon>Cryobacterium</taxon>
    </lineage>
</organism>
<keyword evidence="1 2" id="KW-0238">DNA-binding</keyword>
<dbReference type="InterPro" id="IPR011344">
    <property type="entry name" value="ssDNA-bd"/>
</dbReference>
<evidence type="ECO:0000256" key="3">
    <source>
        <dbReference type="RuleBase" id="RU000524"/>
    </source>
</evidence>
<dbReference type="InterPro" id="IPR000424">
    <property type="entry name" value="Primosome_PriB/ssb"/>
</dbReference>
<dbReference type="EMBL" id="SOEY01000006">
    <property type="protein sequence ID" value="TFB76466.1"/>
    <property type="molecule type" value="Genomic_DNA"/>
</dbReference>
<dbReference type="SUPFAM" id="SSF50249">
    <property type="entry name" value="Nucleic acid-binding proteins"/>
    <property type="match status" value="1"/>
</dbReference>
<dbReference type="GO" id="GO:0009295">
    <property type="term" value="C:nucleoid"/>
    <property type="evidence" value="ECO:0007669"/>
    <property type="project" value="TreeGrafter"/>
</dbReference>
<dbReference type="Proteomes" id="UP000298173">
    <property type="component" value="Unassembled WGS sequence"/>
</dbReference>
<evidence type="ECO:0000313" key="6">
    <source>
        <dbReference type="Proteomes" id="UP000298173"/>
    </source>
</evidence>
<dbReference type="Pfam" id="PF00436">
    <property type="entry name" value="SSB"/>
    <property type="match status" value="1"/>
</dbReference>